<dbReference type="InterPro" id="IPR038765">
    <property type="entry name" value="Papain-like_cys_pep_sf"/>
</dbReference>
<proteinExistence type="inferred from homology"/>
<dbReference type="Pfam" id="PF02902">
    <property type="entry name" value="Peptidase_C48"/>
    <property type="match status" value="1"/>
</dbReference>
<evidence type="ECO:0000256" key="2">
    <source>
        <dbReference type="ARBA" id="ARBA00022670"/>
    </source>
</evidence>
<evidence type="ECO:0000313" key="7">
    <source>
        <dbReference type="Proteomes" id="UP000492821"/>
    </source>
</evidence>
<feature type="compositionally biased region" description="Polar residues" evidence="5">
    <location>
        <begin position="218"/>
        <end position="237"/>
    </location>
</feature>
<feature type="region of interest" description="Disordered" evidence="5">
    <location>
        <begin position="218"/>
        <end position="251"/>
    </location>
</feature>
<accession>A0A7E4ZUL5</accession>
<dbReference type="PANTHER" id="PTHR46915:SF2">
    <property type="entry name" value="UBIQUITIN-LIKE PROTEASE 4"/>
    <property type="match status" value="1"/>
</dbReference>
<dbReference type="WBParaSite" id="Pan_g18438.t1">
    <property type="protein sequence ID" value="Pan_g18438.t1"/>
    <property type="gene ID" value="Pan_g18438"/>
</dbReference>
<dbReference type="GO" id="GO:0016926">
    <property type="term" value="P:protein desumoylation"/>
    <property type="evidence" value="ECO:0007669"/>
    <property type="project" value="UniProtKB-ARBA"/>
</dbReference>
<sequence length="768" mass="85299">MVNITENHAAAEPHRADLMPTGFHATRFVFSGKCFDVNGERITVKDGNFVIKTVIPKKPTKYDDTSSTPFKIKIKITTMRRADIIADSKLTGGATAFVFYLSKQTAVRIVKAMNDQAGFDFINLHIENCFFAFEMLQNWNRDGQQIMQLMDAIRDAVGHNPERPSAKYTLNYIDKKTFDVLISWAGFKLRLQPDDGVMTFEFEETDIPKKNVAVVSQQTSSSLAQPAETSQPTSNKPKFTDPPRKSPPPKGYKVLGDQFTHGKLCEFYFNGWASDALMQFGISRILQKFGNQILDRVLVAPAAYFGRMFDDPINHTLSKKTLTEAEIQAFIEKRYNAITQRELNDAFDKHFLIFPACFNSHWNLVVVMNPAGPVLSSNDANTSPDCHVIVMDSLLSDVGSNVDNMHRDLVSWVSHYLKMHYAKRQPLNFLPFGQYNRARVSRHVPYCLQQQDNADDCGLFALFFLEQFLRHVPEIQTTAQPRIEDWNIPTFVPSNLRRELVLDILEQNNVDKDWFEGQLRRPAYLDLGNYPFKRIIPVPPAANGDASKRIPNGDVQSNSKTIEAAINSKPFENNNSQENGTTEAPVEAGDSKSNGIFKSAEAVESKAVGNSDSKPVENSKPKRKRTQKPKPAETAKSKPTESAKSESPAVENGKPKLTNASTPKPAPKAAKANAISPEKPAVPSQNGAASSTSASSSVTQKRPAPSASTANGAVSNGVPQKRKKPEVIRGFCKKPRPRPAPAAGQTEPVFFGTMGLEAEREEVESEEE</sequence>
<reference evidence="7" key="1">
    <citation type="journal article" date="2013" name="Genetics">
        <title>The draft genome and transcriptome of Panagrellus redivivus are shaped by the harsh demands of a free-living lifestyle.</title>
        <authorList>
            <person name="Srinivasan J."/>
            <person name="Dillman A.R."/>
            <person name="Macchietto M.G."/>
            <person name="Heikkinen L."/>
            <person name="Lakso M."/>
            <person name="Fracchia K.M."/>
            <person name="Antoshechkin I."/>
            <person name="Mortazavi A."/>
            <person name="Wong G."/>
            <person name="Sternberg P.W."/>
        </authorList>
    </citation>
    <scope>NUCLEOTIDE SEQUENCE [LARGE SCALE GENOMIC DNA]</scope>
    <source>
        <strain evidence="7">MT8872</strain>
    </source>
</reference>
<dbReference type="PROSITE" id="PS50600">
    <property type="entry name" value="ULP_PROTEASE"/>
    <property type="match status" value="1"/>
</dbReference>
<evidence type="ECO:0000256" key="5">
    <source>
        <dbReference type="SAM" id="MobiDB-lite"/>
    </source>
</evidence>
<keyword evidence="3" id="KW-0378">Hydrolase</keyword>
<reference evidence="8" key="2">
    <citation type="submission" date="2020-10" db="UniProtKB">
        <authorList>
            <consortium name="WormBaseParasite"/>
        </authorList>
    </citation>
    <scope>IDENTIFICATION</scope>
</reference>
<evidence type="ECO:0000256" key="3">
    <source>
        <dbReference type="ARBA" id="ARBA00022801"/>
    </source>
</evidence>
<dbReference type="Gene3D" id="1.10.418.20">
    <property type="match status" value="1"/>
</dbReference>
<dbReference type="Gene3D" id="3.30.310.130">
    <property type="entry name" value="Ubiquitin-related"/>
    <property type="match status" value="1"/>
</dbReference>
<feature type="compositionally biased region" description="Basic and acidic residues" evidence="5">
    <location>
        <begin position="630"/>
        <end position="644"/>
    </location>
</feature>
<feature type="region of interest" description="Disordered" evidence="5">
    <location>
        <begin position="568"/>
        <end position="752"/>
    </location>
</feature>
<dbReference type="GO" id="GO:0006508">
    <property type="term" value="P:proteolysis"/>
    <property type="evidence" value="ECO:0007669"/>
    <property type="project" value="UniProtKB-KW"/>
</dbReference>
<protein>
    <submittedName>
        <fullName evidence="8">ULP_PROTEASE domain-containing protein</fullName>
    </submittedName>
</protein>
<feature type="compositionally biased region" description="Polar residues" evidence="5">
    <location>
        <begin position="706"/>
        <end position="718"/>
    </location>
</feature>
<dbReference type="PANTHER" id="PTHR46915">
    <property type="entry name" value="UBIQUITIN-LIKE PROTEASE 4-RELATED"/>
    <property type="match status" value="1"/>
</dbReference>
<keyword evidence="2" id="KW-0645">Protease</keyword>
<keyword evidence="4" id="KW-0788">Thiol protease</keyword>
<dbReference type="InterPro" id="IPR003653">
    <property type="entry name" value="Peptidase_C48_C"/>
</dbReference>
<evidence type="ECO:0000313" key="8">
    <source>
        <dbReference type="WBParaSite" id="Pan_g18438.t1"/>
    </source>
</evidence>
<evidence type="ECO:0000256" key="1">
    <source>
        <dbReference type="ARBA" id="ARBA00005234"/>
    </source>
</evidence>
<dbReference type="SUPFAM" id="SSF54001">
    <property type="entry name" value="Cysteine proteinases"/>
    <property type="match status" value="1"/>
</dbReference>
<dbReference type="GO" id="GO:0008234">
    <property type="term" value="F:cysteine-type peptidase activity"/>
    <property type="evidence" value="ECO:0007669"/>
    <property type="project" value="UniProtKB-KW"/>
</dbReference>
<comment type="similarity">
    <text evidence="1">Belongs to the peptidase C48 family.</text>
</comment>
<feature type="compositionally biased region" description="Polar residues" evidence="5">
    <location>
        <begin position="570"/>
        <end position="582"/>
    </location>
</feature>
<feature type="domain" description="Ubiquitin-like protease family profile" evidence="6">
    <location>
        <begin position="213"/>
        <end position="468"/>
    </location>
</feature>
<organism evidence="7 8">
    <name type="scientific">Panagrellus redivivus</name>
    <name type="common">Microworm</name>
    <dbReference type="NCBI Taxonomy" id="6233"/>
    <lineage>
        <taxon>Eukaryota</taxon>
        <taxon>Metazoa</taxon>
        <taxon>Ecdysozoa</taxon>
        <taxon>Nematoda</taxon>
        <taxon>Chromadorea</taxon>
        <taxon>Rhabditida</taxon>
        <taxon>Tylenchina</taxon>
        <taxon>Panagrolaimomorpha</taxon>
        <taxon>Panagrolaimoidea</taxon>
        <taxon>Panagrolaimidae</taxon>
        <taxon>Panagrellus</taxon>
    </lineage>
</organism>
<evidence type="ECO:0000259" key="6">
    <source>
        <dbReference type="PROSITE" id="PS50600"/>
    </source>
</evidence>
<evidence type="ECO:0000256" key="4">
    <source>
        <dbReference type="ARBA" id="ARBA00022807"/>
    </source>
</evidence>
<keyword evidence="7" id="KW-1185">Reference proteome</keyword>
<dbReference type="Proteomes" id="UP000492821">
    <property type="component" value="Unassembled WGS sequence"/>
</dbReference>
<name>A0A7E4ZUL5_PANRE</name>
<feature type="compositionally biased region" description="Low complexity" evidence="5">
    <location>
        <begin position="688"/>
        <end position="697"/>
    </location>
</feature>
<dbReference type="AlphaFoldDB" id="A0A7E4ZUL5"/>